<dbReference type="GO" id="GO:0003908">
    <property type="term" value="F:methylated-DNA-[protein]-cysteine S-methyltransferase activity"/>
    <property type="evidence" value="ECO:0007669"/>
    <property type="project" value="UniProtKB-EC"/>
</dbReference>
<dbReference type="GO" id="GO:0043565">
    <property type="term" value="F:sequence-specific DNA binding"/>
    <property type="evidence" value="ECO:0007669"/>
    <property type="project" value="InterPro"/>
</dbReference>
<dbReference type="Gene3D" id="1.10.10.10">
    <property type="entry name" value="Winged helix-like DNA-binding domain superfamily/Winged helix DNA-binding domain"/>
    <property type="match status" value="1"/>
</dbReference>
<feature type="domain" description="HTH araC/xylS-type" evidence="14">
    <location>
        <begin position="107"/>
        <end position="188"/>
    </location>
</feature>
<dbReference type="CDD" id="cd06445">
    <property type="entry name" value="ATase"/>
    <property type="match status" value="1"/>
</dbReference>
<dbReference type="NCBIfam" id="NF011964">
    <property type="entry name" value="PRK15435.1"/>
    <property type="match status" value="1"/>
</dbReference>
<dbReference type="SUPFAM" id="SSF46689">
    <property type="entry name" value="Homeodomain-like"/>
    <property type="match status" value="1"/>
</dbReference>
<dbReference type="EC" id="2.1.1.63" evidence="3"/>
<gene>
    <name evidence="15" type="ORF">AUC60_00625</name>
</gene>
<evidence type="ECO:0000256" key="1">
    <source>
        <dbReference type="ARBA" id="ARBA00001286"/>
    </source>
</evidence>
<keyword evidence="9" id="KW-0804">Transcription</keyword>
<feature type="active site" description="Nucleophile; methyl group acceptor from methylphosphotriester" evidence="12">
    <location>
        <position position="42"/>
    </location>
</feature>
<keyword evidence="13" id="KW-0862">Zinc</keyword>
<dbReference type="Pfam" id="PF01035">
    <property type="entry name" value="DNA_binding_1"/>
    <property type="match status" value="1"/>
</dbReference>
<dbReference type="Gene3D" id="3.40.10.10">
    <property type="entry name" value="DNA Methylphosphotriester Repair Domain"/>
    <property type="match status" value="1"/>
</dbReference>
<dbReference type="PROSITE" id="PS00374">
    <property type="entry name" value="MGMT"/>
    <property type="match status" value="1"/>
</dbReference>
<evidence type="ECO:0000256" key="6">
    <source>
        <dbReference type="ARBA" id="ARBA00022763"/>
    </source>
</evidence>
<keyword evidence="5 15" id="KW-0808">Transferase</keyword>
<keyword evidence="7" id="KW-0805">Transcription regulation</keyword>
<keyword evidence="16" id="KW-1185">Reference proteome</keyword>
<dbReference type="Gene3D" id="3.30.160.70">
    <property type="entry name" value="Methylated DNA-protein cysteine methyltransferase domain"/>
    <property type="match status" value="1"/>
</dbReference>
<dbReference type="OrthoDB" id="9802228at2"/>
<evidence type="ECO:0000313" key="16">
    <source>
        <dbReference type="Proteomes" id="UP000195440"/>
    </source>
</evidence>
<dbReference type="InterPro" id="IPR009057">
    <property type="entry name" value="Homeodomain-like_sf"/>
</dbReference>
<dbReference type="SUPFAM" id="SSF46767">
    <property type="entry name" value="Methylated DNA-protein cysteine methyltransferase, C-terminal domain"/>
    <property type="match status" value="1"/>
</dbReference>
<evidence type="ECO:0000259" key="14">
    <source>
        <dbReference type="PROSITE" id="PS01124"/>
    </source>
</evidence>
<proteinExistence type="inferred from homology"/>
<evidence type="ECO:0000256" key="13">
    <source>
        <dbReference type="PIRSR" id="PIRSR000409-3"/>
    </source>
</evidence>
<evidence type="ECO:0000256" key="9">
    <source>
        <dbReference type="ARBA" id="ARBA00023163"/>
    </source>
</evidence>
<dbReference type="Pfam" id="PF02805">
    <property type="entry name" value="Ada_Zn_binding"/>
    <property type="match status" value="1"/>
</dbReference>
<evidence type="ECO:0000256" key="12">
    <source>
        <dbReference type="PIRSR" id="PIRSR000409-1"/>
    </source>
</evidence>
<evidence type="ECO:0000256" key="3">
    <source>
        <dbReference type="ARBA" id="ARBA00011918"/>
    </source>
</evidence>
<evidence type="ECO:0000256" key="10">
    <source>
        <dbReference type="ARBA" id="ARBA00023204"/>
    </source>
</evidence>
<comment type="catalytic activity">
    <reaction evidence="11">
        <text>a 6-O-methyl-2'-deoxyguanosine in DNA + L-cysteinyl-[protein] = S-methyl-L-cysteinyl-[protein] + a 2'-deoxyguanosine in DNA</text>
        <dbReference type="Rhea" id="RHEA:24000"/>
        <dbReference type="Rhea" id="RHEA-COMP:10131"/>
        <dbReference type="Rhea" id="RHEA-COMP:10132"/>
        <dbReference type="Rhea" id="RHEA-COMP:11367"/>
        <dbReference type="Rhea" id="RHEA-COMP:11368"/>
        <dbReference type="ChEBI" id="CHEBI:29950"/>
        <dbReference type="ChEBI" id="CHEBI:82612"/>
        <dbReference type="ChEBI" id="CHEBI:85445"/>
        <dbReference type="ChEBI" id="CHEBI:85448"/>
        <dbReference type="EC" id="2.1.1.63"/>
    </reaction>
</comment>
<sequence length="372" mass="40549">MSRSRSSSSVTEKDPRWQSVLTRDASADGQFVYGVRTTGVYCRPSSLSRLPNPDNVVFFDTAAQAEAAGYRPSKRIAADQSHVAQQHAALVASACRCIEQADSAPDLKTLAHTAGLSPYHFHRVFKTVTGLTPKAYADAHRAKRIRQQLSSGSSITDAFYDAGFNSSSRFYAASDALLGMKPAQYRQGGNDTEIRFAIGECSLGSILVAQSQRGVCAILLGDDPQTLVRNFQDQFRHATLLGADEDFEQLIARVVGFIESPNLGLDLPLDMRGTAFQQRVWLALKDIPPGTTASYAQIAQRIGAPKSFRAVAMACGANRLAVAIPCHRVVRSDGGLSGYRWGVERKQQLLDREVELAQEPDTPPSPYNVNNR</sequence>
<dbReference type="RefSeq" id="WP_087263996.1">
    <property type="nucleotide sequence ID" value="NZ_JBJGBV010000001.1"/>
</dbReference>
<organism evidence="15 16">
    <name type="scientific">Pseudomonas caspiana</name>
    <dbReference type="NCBI Taxonomy" id="1451454"/>
    <lineage>
        <taxon>Bacteria</taxon>
        <taxon>Pseudomonadati</taxon>
        <taxon>Pseudomonadota</taxon>
        <taxon>Gammaproteobacteria</taxon>
        <taxon>Pseudomonadales</taxon>
        <taxon>Pseudomonadaceae</taxon>
        <taxon>Pseudomonas</taxon>
    </lineage>
</organism>
<dbReference type="InterPro" id="IPR036631">
    <property type="entry name" value="MGMT_N_sf"/>
</dbReference>
<feature type="active site" description="Nucleophile; methyl group acceptor from either O6-methylguanine or O4-methylthymine" evidence="12">
    <location>
        <position position="326"/>
    </location>
</feature>
<name>A0A1Y3P7B4_9PSED</name>
<dbReference type="FunFam" id="1.10.10.10:FF:000214">
    <property type="entry name" value="Methylated-DNA--protein-cysteine methyltransferase"/>
    <property type="match status" value="1"/>
</dbReference>
<protein>
    <recommendedName>
        <fullName evidence="3">methylated-DNA--[protein]-cysteine S-methyltransferase</fullName>
        <ecNumber evidence="3">2.1.1.63</ecNumber>
    </recommendedName>
</protein>
<dbReference type="Proteomes" id="UP000195440">
    <property type="component" value="Unassembled WGS sequence"/>
</dbReference>
<dbReference type="InterPro" id="IPR036217">
    <property type="entry name" value="MethylDNA_cys_MeTrfase_DNAb"/>
</dbReference>
<comment type="caution">
    <text evidence="15">The sequence shown here is derived from an EMBL/GenBank/DDBJ whole genome shotgun (WGS) entry which is preliminary data.</text>
</comment>
<accession>A0A1Y3P7B4</accession>
<dbReference type="PANTHER" id="PTHR10815">
    <property type="entry name" value="METHYLATED-DNA--PROTEIN-CYSTEINE METHYLTRANSFERASE"/>
    <property type="match status" value="1"/>
</dbReference>
<keyword evidence="4 15" id="KW-0489">Methyltransferase</keyword>
<evidence type="ECO:0000256" key="7">
    <source>
        <dbReference type="ARBA" id="ARBA00023015"/>
    </source>
</evidence>
<dbReference type="GO" id="GO:0006281">
    <property type="term" value="P:DNA repair"/>
    <property type="evidence" value="ECO:0007669"/>
    <property type="project" value="UniProtKB-KW"/>
</dbReference>
<dbReference type="SMART" id="SM00342">
    <property type="entry name" value="HTH_ARAC"/>
    <property type="match status" value="1"/>
</dbReference>
<dbReference type="AlphaFoldDB" id="A0A1Y3P7B4"/>
<dbReference type="Gene3D" id="1.10.10.60">
    <property type="entry name" value="Homeodomain-like"/>
    <property type="match status" value="2"/>
</dbReference>
<dbReference type="InterPro" id="IPR014048">
    <property type="entry name" value="MethylDNA_cys_MeTrfase_DNA-bd"/>
</dbReference>
<dbReference type="InterPro" id="IPR035451">
    <property type="entry name" value="Ada-like_dom_sf"/>
</dbReference>
<dbReference type="InterPro" id="IPR016221">
    <property type="entry name" value="Bifunct_regulatory_prot_Ada"/>
</dbReference>
<keyword evidence="13" id="KW-0479">Metal-binding</keyword>
<comment type="catalytic activity">
    <reaction evidence="1">
        <text>a 4-O-methyl-thymidine in DNA + L-cysteinyl-[protein] = a thymidine in DNA + S-methyl-L-cysteinyl-[protein]</text>
        <dbReference type="Rhea" id="RHEA:53428"/>
        <dbReference type="Rhea" id="RHEA-COMP:10131"/>
        <dbReference type="Rhea" id="RHEA-COMP:10132"/>
        <dbReference type="Rhea" id="RHEA-COMP:13555"/>
        <dbReference type="Rhea" id="RHEA-COMP:13556"/>
        <dbReference type="ChEBI" id="CHEBI:29950"/>
        <dbReference type="ChEBI" id="CHEBI:82612"/>
        <dbReference type="ChEBI" id="CHEBI:137386"/>
        <dbReference type="ChEBI" id="CHEBI:137387"/>
        <dbReference type="EC" id="2.1.1.63"/>
    </reaction>
</comment>
<feature type="binding site" evidence="13">
    <location>
        <position position="42"/>
    </location>
    <ligand>
        <name>Zn(2+)</name>
        <dbReference type="ChEBI" id="CHEBI:29105"/>
    </ligand>
</feature>
<dbReference type="SUPFAM" id="SSF53155">
    <property type="entry name" value="Methylated DNA-protein cysteine methyltransferase domain"/>
    <property type="match status" value="1"/>
</dbReference>
<dbReference type="PIRSF" id="PIRSF000409">
    <property type="entry name" value="Ada"/>
    <property type="match status" value="1"/>
</dbReference>
<reference evidence="15 16" key="1">
    <citation type="journal article" date="2017" name="Syst. Appl. Microbiol.">
        <title>Pseudomonas caspiana sp. nov., a citrus pathogen in the Pseudomonas syringae phylogenetic group.</title>
        <authorList>
            <person name="Busquets A."/>
            <person name="Gomila M."/>
            <person name="Beiki F."/>
            <person name="Mulet M."/>
            <person name="Rahimian H."/>
            <person name="Garcia-Valdes E."/>
            <person name="Lalucat J."/>
        </authorList>
    </citation>
    <scope>NUCLEOTIDE SEQUENCE [LARGE SCALE GENOMIC DNA]</scope>
    <source>
        <strain evidence="15 16">FBF102</strain>
    </source>
</reference>
<comment type="cofactor">
    <cofactor evidence="13">
        <name>Zn(2+)</name>
        <dbReference type="ChEBI" id="CHEBI:29105"/>
    </cofactor>
    <text evidence="13">Binds 1 zinc ion per subunit.</text>
</comment>
<dbReference type="GO" id="GO:0032259">
    <property type="term" value="P:methylation"/>
    <property type="evidence" value="ECO:0007669"/>
    <property type="project" value="UniProtKB-KW"/>
</dbReference>
<keyword evidence="10" id="KW-0234">DNA repair</keyword>
<dbReference type="InterPro" id="IPR001497">
    <property type="entry name" value="MethylDNA_cys_MeTrfase_AS"/>
</dbReference>
<evidence type="ECO:0000256" key="5">
    <source>
        <dbReference type="ARBA" id="ARBA00022679"/>
    </source>
</evidence>
<evidence type="ECO:0000313" key="15">
    <source>
        <dbReference type="EMBL" id="OUM75649.1"/>
    </source>
</evidence>
<dbReference type="PANTHER" id="PTHR10815:SF14">
    <property type="entry name" value="BIFUNCTIONAL TRANSCRIPTIONAL ACTIVATOR_DNA REPAIR ENZYME ADA"/>
    <property type="match status" value="1"/>
</dbReference>
<dbReference type="InterPro" id="IPR004026">
    <property type="entry name" value="Ada_DNA_repair_Zn-bd"/>
</dbReference>
<evidence type="ECO:0000256" key="8">
    <source>
        <dbReference type="ARBA" id="ARBA00023159"/>
    </source>
</evidence>
<evidence type="ECO:0000256" key="2">
    <source>
        <dbReference type="ARBA" id="ARBA00008711"/>
    </source>
</evidence>
<keyword evidence="6" id="KW-0227">DNA damage</keyword>
<dbReference type="InterPro" id="IPR036388">
    <property type="entry name" value="WH-like_DNA-bd_sf"/>
</dbReference>
<dbReference type="NCBIfam" id="TIGR00589">
    <property type="entry name" value="ogt"/>
    <property type="match status" value="1"/>
</dbReference>
<dbReference type="GO" id="GO:0008270">
    <property type="term" value="F:zinc ion binding"/>
    <property type="evidence" value="ECO:0007669"/>
    <property type="project" value="InterPro"/>
</dbReference>
<dbReference type="SUPFAM" id="SSF57884">
    <property type="entry name" value="Ada DNA repair protein, N-terminal domain (N-Ada 10)"/>
    <property type="match status" value="1"/>
</dbReference>
<comment type="similarity">
    <text evidence="2">Belongs to the MGMT family.</text>
</comment>
<evidence type="ECO:0000256" key="11">
    <source>
        <dbReference type="ARBA" id="ARBA00049348"/>
    </source>
</evidence>
<dbReference type="EMBL" id="LOHF01000001">
    <property type="protein sequence ID" value="OUM75649.1"/>
    <property type="molecule type" value="Genomic_DNA"/>
</dbReference>
<dbReference type="Pfam" id="PF12833">
    <property type="entry name" value="HTH_18"/>
    <property type="match status" value="1"/>
</dbReference>
<dbReference type="PROSITE" id="PS01124">
    <property type="entry name" value="HTH_ARAC_FAMILY_2"/>
    <property type="match status" value="1"/>
</dbReference>
<dbReference type="InterPro" id="IPR018060">
    <property type="entry name" value="HTH_AraC"/>
</dbReference>
<keyword evidence="8" id="KW-0010">Activator</keyword>
<dbReference type="GO" id="GO:0003700">
    <property type="term" value="F:DNA-binding transcription factor activity"/>
    <property type="evidence" value="ECO:0007669"/>
    <property type="project" value="InterPro"/>
</dbReference>
<evidence type="ECO:0000256" key="4">
    <source>
        <dbReference type="ARBA" id="ARBA00022603"/>
    </source>
</evidence>